<evidence type="ECO:0000313" key="2">
    <source>
        <dbReference type="Proteomes" id="UP000295645"/>
    </source>
</evidence>
<reference evidence="1 2" key="1">
    <citation type="submission" date="2019-03" db="EMBL/GenBank/DDBJ databases">
        <title>Above-ground endophytic microbial communities from plants in different locations in the United States.</title>
        <authorList>
            <person name="Frank C."/>
        </authorList>
    </citation>
    <scope>NUCLEOTIDE SEQUENCE [LARGE SCALE GENOMIC DNA]</scope>
    <source>
        <strain evidence="1 2">LP_13_YM</strain>
    </source>
</reference>
<dbReference type="Proteomes" id="UP000295645">
    <property type="component" value="Unassembled WGS sequence"/>
</dbReference>
<keyword evidence="2" id="KW-1185">Reference proteome</keyword>
<protein>
    <submittedName>
        <fullName evidence="1">Uncharacterized protein</fullName>
    </submittedName>
</protein>
<evidence type="ECO:0000313" key="1">
    <source>
        <dbReference type="EMBL" id="TCV96490.1"/>
    </source>
</evidence>
<gene>
    <name evidence="1" type="ORF">EC912_102841</name>
</gene>
<dbReference type="RefSeq" id="WP_207906792.1">
    <property type="nucleotide sequence ID" value="NZ_SMCS01000002.1"/>
</dbReference>
<proteinExistence type="predicted"/>
<sequence>MAAARIETTEPAAALIAKGYEYPLTVMGMAAGAGFLLSNVNVNPLAVPGVSGLITGGASSIIGQVVSLAAGSIFNGAGDTDP</sequence>
<dbReference type="EMBL" id="SMCS01000002">
    <property type="protein sequence ID" value="TCV96490.1"/>
    <property type="molecule type" value="Genomic_DNA"/>
</dbReference>
<organism evidence="1 2">
    <name type="scientific">Luteibacter rhizovicinus</name>
    <dbReference type="NCBI Taxonomy" id="242606"/>
    <lineage>
        <taxon>Bacteria</taxon>
        <taxon>Pseudomonadati</taxon>
        <taxon>Pseudomonadota</taxon>
        <taxon>Gammaproteobacteria</taxon>
        <taxon>Lysobacterales</taxon>
        <taxon>Rhodanobacteraceae</taxon>
        <taxon>Luteibacter</taxon>
    </lineage>
</organism>
<name>A0A4R3YV86_9GAMM</name>
<accession>A0A4R3YV86</accession>
<comment type="caution">
    <text evidence="1">The sequence shown here is derived from an EMBL/GenBank/DDBJ whole genome shotgun (WGS) entry which is preliminary data.</text>
</comment>
<dbReference type="AlphaFoldDB" id="A0A4R3YV86"/>